<dbReference type="KEGG" id="emp:EZMO1_3861"/>
<dbReference type="Pfam" id="PF02698">
    <property type="entry name" value="DUF218"/>
    <property type="match status" value="1"/>
</dbReference>
<dbReference type="OrthoDB" id="9782395at2"/>
<comment type="function">
    <text evidence="7">Participates in the barrier function of the cell envelope.</text>
</comment>
<dbReference type="STRING" id="570277.EZMO1_3861"/>
<evidence type="ECO:0000313" key="10">
    <source>
        <dbReference type="EMBL" id="AMO57803.1"/>
    </source>
</evidence>
<dbReference type="EMBL" id="CP013251">
    <property type="protein sequence ID" value="AMO57803.1"/>
    <property type="molecule type" value="Genomic_DNA"/>
</dbReference>
<keyword evidence="3" id="KW-0997">Cell inner membrane</keyword>
<reference evidence="10 11" key="1">
    <citation type="journal article" date="2016" name="Front. Microbiol.">
        <title>Genomic Insight into the Host-Endosymbiont Relationship of Endozoicomonas montiporae CL-33(T) with its Coral Host.</title>
        <authorList>
            <person name="Ding J.-Y."/>
            <person name="Shiu J.-H."/>
            <person name="Chen W.-M."/>
            <person name="Chiang Y.-R."/>
            <person name="Tang S.-L."/>
        </authorList>
    </citation>
    <scope>NUCLEOTIDE SEQUENCE [LARGE SCALE GENOMIC DNA]</scope>
    <source>
        <strain evidence="10 11">CL-33</strain>
    </source>
</reference>
<dbReference type="InterPro" id="IPR003848">
    <property type="entry name" value="DUF218"/>
</dbReference>
<accession>A0A142BGC7</accession>
<evidence type="ECO:0000256" key="6">
    <source>
        <dbReference type="ARBA" id="ARBA00023136"/>
    </source>
</evidence>
<evidence type="ECO:0000259" key="9">
    <source>
        <dbReference type="Pfam" id="PF02698"/>
    </source>
</evidence>
<keyword evidence="4 8" id="KW-0812">Transmembrane</keyword>
<evidence type="ECO:0000256" key="5">
    <source>
        <dbReference type="ARBA" id="ARBA00022989"/>
    </source>
</evidence>
<name>A0A142BGC7_9GAMM</name>
<keyword evidence="2" id="KW-1003">Cell membrane</keyword>
<feature type="domain" description="DUF218" evidence="9">
    <location>
        <begin position="70"/>
        <end position="182"/>
    </location>
</feature>
<dbReference type="InterPro" id="IPR051599">
    <property type="entry name" value="Cell_Envelope_Assoc"/>
</dbReference>
<dbReference type="AlphaFoldDB" id="A0A142BGC7"/>
<dbReference type="CDD" id="cd06259">
    <property type="entry name" value="YdcF-like"/>
    <property type="match status" value="1"/>
</dbReference>
<gene>
    <name evidence="10" type="primary">sanA</name>
    <name evidence="10" type="ORF">EZMO1_3861</name>
</gene>
<evidence type="ECO:0000313" key="11">
    <source>
        <dbReference type="Proteomes" id="UP000071065"/>
    </source>
</evidence>
<sequence length="222" mass="24521">MVASPTRLKVVMGLLAAVVIAAASLLVVANLLINVSTENYLYSDIDKLPANKVGLLLGTSKYSRTGGNNDHYRLRVDAASKLFKAGKIQYVLISGDNATPYYNEPSTIRRDLLKLGIPAENIYRDYAGFRTLDSIIRAKDVFGLNEFTIISQTYHNKRALYIARNNGTNAIAFNAGDGRNSDLTNRTREVLARMLALLEVHWFDTEPKYLGPVIDIGNTPPT</sequence>
<dbReference type="RefSeq" id="WP_034876080.1">
    <property type="nucleotide sequence ID" value="NZ_CP013251.1"/>
</dbReference>
<comment type="subcellular location">
    <subcellularLocation>
        <location evidence="1">Cell inner membrane</location>
        <topology evidence="1">Single-pass membrane protein</topology>
    </subcellularLocation>
</comment>
<keyword evidence="5 8" id="KW-1133">Transmembrane helix</keyword>
<dbReference type="PANTHER" id="PTHR30336">
    <property type="entry name" value="INNER MEMBRANE PROTEIN, PROBABLE PERMEASE"/>
    <property type="match status" value="1"/>
</dbReference>
<evidence type="ECO:0000256" key="7">
    <source>
        <dbReference type="ARBA" id="ARBA00037355"/>
    </source>
</evidence>
<protein>
    <submittedName>
        <fullName evidence="10">SanA protein</fullName>
    </submittedName>
</protein>
<dbReference type="PATRIC" id="fig|570277.3.peg.4155"/>
<dbReference type="GO" id="GO:0005886">
    <property type="term" value="C:plasma membrane"/>
    <property type="evidence" value="ECO:0007669"/>
    <property type="project" value="UniProtKB-SubCell"/>
</dbReference>
<evidence type="ECO:0000256" key="3">
    <source>
        <dbReference type="ARBA" id="ARBA00022519"/>
    </source>
</evidence>
<feature type="transmembrane region" description="Helical" evidence="8">
    <location>
        <begin position="12"/>
        <end position="33"/>
    </location>
</feature>
<evidence type="ECO:0000256" key="4">
    <source>
        <dbReference type="ARBA" id="ARBA00022692"/>
    </source>
</evidence>
<dbReference type="Proteomes" id="UP000071065">
    <property type="component" value="Chromosome"/>
</dbReference>
<dbReference type="PANTHER" id="PTHR30336:SF0">
    <property type="entry name" value="PROTEIN SANA"/>
    <property type="match status" value="1"/>
</dbReference>
<evidence type="ECO:0000256" key="2">
    <source>
        <dbReference type="ARBA" id="ARBA00022475"/>
    </source>
</evidence>
<evidence type="ECO:0000256" key="1">
    <source>
        <dbReference type="ARBA" id="ARBA00004377"/>
    </source>
</evidence>
<evidence type="ECO:0000256" key="8">
    <source>
        <dbReference type="SAM" id="Phobius"/>
    </source>
</evidence>
<organism evidence="10 11">
    <name type="scientific">Endozoicomonas montiporae CL-33</name>
    <dbReference type="NCBI Taxonomy" id="570277"/>
    <lineage>
        <taxon>Bacteria</taxon>
        <taxon>Pseudomonadati</taxon>
        <taxon>Pseudomonadota</taxon>
        <taxon>Gammaproteobacteria</taxon>
        <taxon>Oceanospirillales</taxon>
        <taxon>Endozoicomonadaceae</taxon>
        <taxon>Endozoicomonas</taxon>
    </lineage>
</organism>
<proteinExistence type="predicted"/>
<keyword evidence="6 8" id="KW-0472">Membrane</keyword>